<dbReference type="SUPFAM" id="SSF52540">
    <property type="entry name" value="P-loop containing nucleoside triphosphate hydrolases"/>
    <property type="match status" value="2"/>
</dbReference>
<evidence type="ECO:0000256" key="2">
    <source>
        <dbReference type="ARBA" id="ARBA00022737"/>
    </source>
</evidence>
<comment type="caution">
    <text evidence="6">The sequence shown here is derived from an EMBL/GenBank/DDBJ whole genome shotgun (WGS) entry which is preliminary data.</text>
</comment>
<keyword evidence="2" id="KW-0677">Repeat</keyword>
<dbReference type="InterPro" id="IPR027417">
    <property type="entry name" value="P-loop_NTPase"/>
</dbReference>
<gene>
    <name evidence="6" type="ORF">CLV85_0199</name>
</gene>
<reference evidence="6 7" key="1">
    <citation type="submission" date="2017-11" db="EMBL/GenBank/DDBJ databases">
        <title>Genomic Encyclopedia of Archaeal and Bacterial Type Strains, Phase II (KMG-II): From Individual Species to Whole Genera.</title>
        <authorList>
            <person name="Goeker M."/>
        </authorList>
    </citation>
    <scope>NUCLEOTIDE SEQUENCE [LARGE SCALE GENOMIC DNA]</scope>
    <source>
        <strain evidence="6 7">DSM 16400</strain>
    </source>
</reference>
<dbReference type="PANTHER" id="PTHR43790:SF9">
    <property type="entry name" value="GALACTOFURANOSE TRANSPORTER ATP-BINDING PROTEIN YTFR"/>
    <property type="match status" value="1"/>
</dbReference>
<organism evidence="6 7">
    <name type="scientific">Salinibacterium amurskyense</name>
    <dbReference type="NCBI Taxonomy" id="205941"/>
    <lineage>
        <taxon>Bacteria</taxon>
        <taxon>Bacillati</taxon>
        <taxon>Actinomycetota</taxon>
        <taxon>Actinomycetes</taxon>
        <taxon>Micrococcales</taxon>
        <taxon>Microbacteriaceae</taxon>
        <taxon>Salinibacterium</taxon>
    </lineage>
</organism>
<keyword evidence="3" id="KW-0547">Nucleotide-binding</keyword>
<accession>A0A2M9D5P4</accession>
<sequence>MTSTTESVRLRFDKITMRYGSTLAVDGIDLSIKAGEIVGLLGHNGAGKSTLLNVATGAATATSGALWLDGEKIPAGSTPGEIAHSGITVIHQEPALASNLSIIDNLFLARSNVPGRAERLRRGREALDSVGAEGLALDVPVGALTLGERQLVDLARGYLAGEMKVLMLDEPTAALGAAETEALHDLIRRLASQGTAVIYVSHRLPDILEVCQRIVVLRGGALVMDHSASGMSLAALSAALAPEVDFDSEWHPEIGEERLLVNDDDGELVFRDGEIVGLFGMAAGEQFDLLATLFGLGNSVDATLSGRRYRALSPQHAIKSGVHLVPADREVDGLVVGMSAVDNTFLPWRGRLGRAAMTKQYATIRDTLNVVGPDGDAPIASFSGGNRQKHLLARWMFPVAPKVLLLAQPTQGVDIGAKHDIKLALRALAATGVSIIIASAETDEIASLCDRSYVLAHGRHQELHRTGGYEERLLNTLLDLTSAERSPA</sequence>
<dbReference type="RefSeq" id="WP_100387756.1">
    <property type="nucleotide sequence ID" value="NZ_BMZU01000001.1"/>
</dbReference>
<dbReference type="InterPro" id="IPR003593">
    <property type="entry name" value="AAA+_ATPase"/>
</dbReference>
<dbReference type="Pfam" id="PF00005">
    <property type="entry name" value="ABC_tran"/>
    <property type="match status" value="1"/>
</dbReference>
<dbReference type="CDD" id="cd03216">
    <property type="entry name" value="ABC_Carb_Monos_I"/>
    <property type="match status" value="1"/>
</dbReference>
<dbReference type="Proteomes" id="UP000231742">
    <property type="component" value="Unassembled WGS sequence"/>
</dbReference>
<evidence type="ECO:0000313" key="6">
    <source>
        <dbReference type="EMBL" id="PJJ81032.1"/>
    </source>
</evidence>
<keyword evidence="4 6" id="KW-0067">ATP-binding</keyword>
<evidence type="ECO:0000256" key="1">
    <source>
        <dbReference type="ARBA" id="ARBA00022448"/>
    </source>
</evidence>
<dbReference type="OrthoDB" id="39350at2"/>
<evidence type="ECO:0000256" key="3">
    <source>
        <dbReference type="ARBA" id="ARBA00022741"/>
    </source>
</evidence>
<feature type="domain" description="ABC transporter" evidence="5">
    <location>
        <begin position="244"/>
        <end position="482"/>
    </location>
</feature>
<dbReference type="PANTHER" id="PTHR43790">
    <property type="entry name" value="CARBOHYDRATE TRANSPORT ATP-BINDING PROTEIN MG119-RELATED"/>
    <property type="match status" value="1"/>
</dbReference>
<evidence type="ECO:0000259" key="5">
    <source>
        <dbReference type="PROSITE" id="PS50893"/>
    </source>
</evidence>
<evidence type="ECO:0000256" key="4">
    <source>
        <dbReference type="ARBA" id="ARBA00022840"/>
    </source>
</evidence>
<dbReference type="GO" id="GO:0016887">
    <property type="term" value="F:ATP hydrolysis activity"/>
    <property type="evidence" value="ECO:0007669"/>
    <property type="project" value="InterPro"/>
</dbReference>
<name>A0A2M9D5P4_9MICO</name>
<dbReference type="InterPro" id="IPR003439">
    <property type="entry name" value="ABC_transporter-like_ATP-bd"/>
</dbReference>
<keyword evidence="7" id="KW-1185">Reference proteome</keyword>
<dbReference type="SMART" id="SM00382">
    <property type="entry name" value="AAA"/>
    <property type="match status" value="1"/>
</dbReference>
<dbReference type="EMBL" id="PGFH01000001">
    <property type="protein sequence ID" value="PJJ81032.1"/>
    <property type="molecule type" value="Genomic_DNA"/>
</dbReference>
<dbReference type="Gene3D" id="3.40.50.300">
    <property type="entry name" value="P-loop containing nucleotide triphosphate hydrolases"/>
    <property type="match status" value="2"/>
</dbReference>
<proteinExistence type="predicted"/>
<evidence type="ECO:0000313" key="7">
    <source>
        <dbReference type="Proteomes" id="UP000231742"/>
    </source>
</evidence>
<protein>
    <submittedName>
        <fullName evidence="6">Ribose transport system ATP-binding protein</fullName>
    </submittedName>
</protein>
<keyword evidence="1" id="KW-0813">Transport</keyword>
<dbReference type="AlphaFoldDB" id="A0A2M9D5P4"/>
<feature type="domain" description="ABC transporter" evidence="5">
    <location>
        <begin position="10"/>
        <end position="244"/>
    </location>
</feature>
<dbReference type="InterPro" id="IPR050107">
    <property type="entry name" value="ABC_carbohydrate_import_ATPase"/>
</dbReference>
<dbReference type="GO" id="GO:0005524">
    <property type="term" value="F:ATP binding"/>
    <property type="evidence" value="ECO:0007669"/>
    <property type="project" value="UniProtKB-KW"/>
</dbReference>
<dbReference type="PROSITE" id="PS50893">
    <property type="entry name" value="ABC_TRANSPORTER_2"/>
    <property type="match status" value="2"/>
</dbReference>